<reference evidence="3 4" key="1">
    <citation type="submission" date="2007-01" db="EMBL/GenBank/DDBJ databases">
        <authorList>
            <person name="Haygood M."/>
            <person name="Podell S."/>
            <person name="Anderson C."/>
            <person name="Hopkinson B."/>
            <person name="Roe K."/>
            <person name="Barbeau K."/>
            <person name="Gaasterland T."/>
            <person name="Ferriera S."/>
            <person name="Johnson J."/>
            <person name="Kravitz S."/>
            <person name="Beeson K."/>
            <person name="Sutton G."/>
            <person name="Rogers Y.-H."/>
            <person name="Friedman R."/>
            <person name="Frazier M."/>
            <person name="Venter J.C."/>
        </authorList>
    </citation>
    <scope>NUCLEOTIDE SEQUENCE [LARGE SCALE GENOMIC DNA]</scope>
    <source>
        <strain evidence="3 4">ATCC 23134</strain>
    </source>
</reference>
<keyword evidence="4" id="KW-1185">Reference proteome</keyword>
<dbReference type="Gene3D" id="3.90.79.10">
    <property type="entry name" value="Nucleoside Triphosphate Pyrophosphohydrolase"/>
    <property type="match status" value="1"/>
</dbReference>
<evidence type="ECO:0000259" key="2">
    <source>
        <dbReference type="PROSITE" id="PS51462"/>
    </source>
</evidence>
<dbReference type="PANTHER" id="PTHR43222">
    <property type="entry name" value="NUDIX HYDROLASE 23"/>
    <property type="match status" value="1"/>
</dbReference>
<dbReference type="OrthoDB" id="9787476at2"/>
<name>A1ZFD9_MICM2</name>
<dbReference type="eggNOG" id="COG1051">
    <property type="taxonomic scope" value="Bacteria"/>
</dbReference>
<dbReference type="Gene3D" id="2.20.70.10">
    <property type="match status" value="1"/>
</dbReference>
<accession>A1ZFD9</accession>
<feature type="domain" description="Nudix hydrolase" evidence="2">
    <location>
        <begin position="36"/>
        <end position="159"/>
    </location>
</feature>
<dbReference type="Pfam" id="PF14803">
    <property type="entry name" value="Zn_ribbon_Nudix"/>
    <property type="match status" value="1"/>
</dbReference>
<sequence>MNFCSKCGSDNVHLHLEQESFVRYACQACDAIHYKNPLLVVGCVPVYQQQVLLCKRGIEPRKGYWNLPAGFMELNESVTAGALRELKEETGLSGQIIRLHSVYTARQKNQVMLHFLTRLENIDFSLNKESVAIQLFELNKIPWDKLAFKSNTFALKSYLKTLENPTNEVFISESDDKNG</sequence>
<evidence type="ECO:0000256" key="1">
    <source>
        <dbReference type="ARBA" id="ARBA00022801"/>
    </source>
</evidence>
<dbReference type="PROSITE" id="PS00893">
    <property type="entry name" value="NUDIX_BOX"/>
    <property type="match status" value="1"/>
</dbReference>
<gene>
    <name evidence="3" type="ORF">M23134_01037</name>
</gene>
<dbReference type="InterPro" id="IPR029401">
    <property type="entry name" value="Nudix_N"/>
</dbReference>
<dbReference type="AlphaFoldDB" id="A1ZFD9"/>
<evidence type="ECO:0000313" key="3">
    <source>
        <dbReference type="EMBL" id="EAY30713.1"/>
    </source>
</evidence>
<dbReference type="InterPro" id="IPR000086">
    <property type="entry name" value="NUDIX_hydrolase_dom"/>
</dbReference>
<dbReference type="PROSITE" id="PS51462">
    <property type="entry name" value="NUDIX"/>
    <property type="match status" value="1"/>
</dbReference>
<dbReference type="RefSeq" id="WP_002694406.1">
    <property type="nucleotide sequence ID" value="NZ_AAWS01000005.1"/>
</dbReference>
<keyword evidence="1" id="KW-0378">Hydrolase</keyword>
<dbReference type="InterPro" id="IPR015797">
    <property type="entry name" value="NUDIX_hydrolase-like_dom_sf"/>
</dbReference>
<dbReference type="EMBL" id="AAWS01000005">
    <property type="protein sequence ID" value="EAY30713.1"/>
    <property type="molecule type" value="Genomic_DNA"/>
</dbReference>
<protein>
    <submittedName>
        <fullName evidence="3">MutT/nudix family protein</fullName>
    </submittedName>
</protein>
<proteinExistence type="predicted"/>
<dbReference type="InterPro" id="IPR020084">
    <property type="entry name" value="NUDIX_hydrolase_CS"/>
</dbReference>
<organism evidence="3 4">
    <name type="scientific">Microscilla marina ATCC 23134</name>
    <dbReference type="NCBI Taxonomy" id="313606"/>
    <lineage>
        <taxon>Bacteria</taxon>
        <taxon>Pseudomonadati</taxon>
        <taxon>Bacteroidota</taxon>
        <taxon>Cytophagia</taxon>
        <taxon>Cytophagales</taxon>
        <taxon>Microscillaceae</taxon>
        <taxon>Microscilla</taxon>
    </lineage>
</organism>
<evidence type="ECO:0000313" key="4">
    <source>
        <dbReference type="Proteomes" id="UP000004095"/>
    </source>
</evidence>
<dbReference type="SUPFAM" id="SSF55811">
    <property type="entry name" value="Nudix"/>
    <property type="match status" value="1"/>
</dbReference>
<dbReference type="Pfam" id="PF00293">
    <property type="entry name" value="NUDIX"/>
    <property type="match status" value="1"/>
</dbReference>
<dbReference type="GO" id="GO:0016787">
    <property type="term" value="F:hydrolase activity"/>
    <property type="evidence" value="ECO:0007669"/>
    <property type="project" value="UniProtKB-KW"/>
</dbReference>
<dbReference type="Proteomes" id="UP000004095">
    <property type="component" value="Unassembled WGS sequence"/>
</dbReference>
<dbReference type="CDD" id="cd04511">
    <property type="entry name" value="NUDIX_Hydrolase"/>
    <property type="match status" value="1"/>
</dbReference>
<dbReference type="PANTHER" id="PTHR43222:SF2">
    <property type="entry name" value="NUDIX HYDROLASE 23, CHLOROPLASTIC"/>
    <property type="match status" value="1"/>
</dbReference>
<comment type="caution">
    <text evidence="3">The sequence shown here is derived from an EMBL/GenBank/DDBJ whole genome shotgun (WGS) entry which is preliminary data.</text>
</comment>